<evidence type="ECO:0000313" key="2">
    <source>
        <dbReference type="EMBL" id="GLJ58848.1"/>
    </source>
</evidence>
<comment type="caution">
    <text evidence="1">The sequence shown here is derived from an EMBL/GenBank/DDBJ whole genome shotgun (WGS) entry which is preliminary data.</text>
</comment>
<reference evidence="1" key="1">
    <citation type="submission" date="2022-12" db="EMBL/GenBank/DDBJ databases">
        <title>Chromosome-Level Genome Assembly of Japanese Cedar (Cryptomeriajaponica D. Don).</title>
        <authorList>
            <person name="Fujino T."/>
            <person name="Yamaguchi K."/>
            <person name="Yokoyama T."/>
            <person name="Hamanaka T."/>
            <person name="Harazono Y."/>
            <person name="Kamada H."/>
            <person name="Kobayashi W."/>
            <person name="Ujino-Ihara T."/>
            <person name="Uchiyama K."/>
            <person name="Matsumoto A."/>
            <person name="Izuno A."/>
            <person name="Tsumura Y."/>
            <person name="Toyoda A."/>
            <person name="Shigenobu S."/>
            <person name="Moriguchi Y."/>
            <person name="Ueno S."/>
            <person name="Kasahara M."/>
        </authorList>
    </citation>
    <scope>NUCLEOTIDE SEQUENCE</scope>
</reference>
<keyword evidence="3" id="KW-1185">Reference proteome</keyword>
<dbReference type="EMBL" id="BSEH01000569">
    <property type="protein sequence ID" value="GLJ58848.1"/>
    <property type="molecule type" value="Genomic_DNA"/>
</dbReference>
<proteinExistence type="predicted"/>
<accession>A0AAD3RRE0</accession>
<dbReference type="Proteomes" id="UP001234787">
    <property type="component" value="Unassembled WGS sequence"/>
</dbReference>
<sequence length="104" mass="11230">MMSEPYRICRLKRDLLLLPLYWLLGLDLSMAGMLITVRPGMLLTGDMLLTGYTGDVIRRGYHGGTGYAAGSTTGSTTASLVRAALPCSDYQGYSVNTLAYITDA</sequence>
<name>A0AAD3RRE0_CRYJA</name>
<organism evidence="1 3">
    <name type="scientific">Cryptomeria japonica</name>
    <name type="common">Japanese cedar</name>
    <name type="synonym">Cupressus japonica</name>
    <dbReference type="NCBI Taxonomy" id="3369"/>
    <lineage>
        <taxon>Eukaryota</taxon>
        <taxon>Viridiplantae</taxon>
        <taxon>Streptophyta</taxon>
        <taxon>Embryophyta</taxon>
        <taxon>Tracheophyta</taxon>
        <taxon>Spermatophyta</taxon>
        <taxon>Pinopsida</taxon>
        <taxon>Pinidae</taxon>
        <taxon>Conifers II</taxon>
        <taxon>Cupressales</taxon>
        <taxon>Cupressaceae</taxon>
        <taxon>Cryptomeria</taxon>
    </lineage>
</organism>
<dbReference type="EMBL" id="BSEH01000545">
    <property type="protein sequence ID" value="GLJ58795.1"/>
    <property type="molecule type" value="Genomic_DNA"/>
</dbReference>
<protein>
    <submittedName>
        <fullName evidence="1">Uncharacterized protein</fullName>
    </submittedName>
</protein>
<evidence type="ECO:0000313" key="1">
    <source>
        <dbReference type="EMBL" id="GLJ58795.1"/>
    </source>
</evidence>
<evidence type="ECO:0000313" key="3">
    <source>
        <dbReference type="Proteomes" id="UP001234787"/>
    </source>
</evidence>
<dbReference type="AlphaFoldDB" id="A0AAD3RRE0"/>
<gene>
    <name evidence="1" type="ORF">SUGI_1478200</name>
    <name evidence="2" type="ORF">SUGI_1480350</name>
</gene>